<reference evidence="3 4" key="1">
    <citation type="submission" date="2019-04" db="EMBL/GenBank/DDBJ databases">
        <title>Pedobacter sp. RP-3-22 sp. nov., isolated from Arctic soil.</title>
        <authorList>
            <person name="Dahal R.H."/>
            <person name="Kim D.-U."/>
        </authorList>
    </citation>
    <scope>NUCLEOTIDE SEQUENCE [LARGE SCALE GENOMIC DNA]</scope>
    <source>
        <strain evidence="3 4">RP-3-22</strain>
    </source>
</reference>
<gene>
    <name evidence="3" type="ORF">FA048_15845</name>
</gene>
<evidence type="ECO:0000256" key="2">
    <source>
        <dbReference type="SAM" id="Phobius"/>
    </source>
</evidence>
<keyword evidence="1" id="KW-0175">Coiled coil</keyword>
<keyword evidence="2" id="KW-0472">Membrane</keyword>
<keyword evidence="4" id="KW-1185">Reference proteome</keyword>
<protein>
    <submittedName>
        <fullName evidence="3">Uncharacterized protein</fullName>
    </submittedName>
</protein>
<evidence type="ECO:0000313" key="3">
    <source>
        <dbReference type="EMBL" id="TKC06676.1"/>
    </source>
</evidence>
<feature type="transmembrane region" description="Helical" evidence="2">
    <location>
        <begin position="299"/>
        <end position="323"/>
    </location>
</feature>
<name>A0A4V5NZ34_9SPHI</name>
<feature type="coiled-coil region" evidence="1">
    <location>
        <begin position="127"/>
        <end position="203"/>
    </location>
</feature>
<dbReference type="Proteomes" id="UP000309488">
    <property type="component" value="Unassembled WGS sequence"/>
</dbReference>
<sequence>MKPASIITIENLLFDTSDLTKTLKERGYTLDQQLGSESEYTLKGLIEGIKSILSDINFLVNHQNLFIRLSTSVERSAISTNLQNLKTYLDASNFNSVIGYLEAIKVIIRQYNLRVNKEYFSEFHKQYDILKIRNSEMEELINDIKAKTDLAEALKNDIDESKKSFDESLEQYEKNIIVFDTKITEIEKTITAADATLENIEEIEGKSLTSVNLIESHKTTILDFLNKITIREKELEKQNLLSKDFEATIKIYRDEQSKIIKESQNLIESAKKALEYKTAEGMSAAFQEKHTKAVDGNVLSWWASGAICFVVAALVIGICFLVVKEHDLYSLIGRISLMSLCVIAATFCATQYNKQKNLIEDYAYKTVLSKSFIAFAEELKKHDEADYGSMVQNILKEILQDPLRQREKTRELNLSSINSKDLESLANAISKITGGGK</sequence>
<keyword evidence="2" id="KW-0812">Transmembrane</keyword>
<keyword evidence="2" id="KW-1133">Transmembrane helix</keyword>
<accession>A0A4V5NZ34</accession>
<dbReference type="RefSeq" id="WP_136842893.1">
    <property type="nucleotide sequence ID" value="NZ_SWBR01000004.1"/>
</dbReference>
<dbReference type="OrthoDB" id="1121003at2"/>
<evidence type="ECO:0000256" key="1">
    <source>
        <dbReference type="SAM" id="Coils"/>
    </source>
</evidence>
<comment type="caution">
    <text evidence="3">The sequence shown here is derived from an EMBL/GenBank/DDBJ whole genome shotgun (WGS) entry which is preliminary data.</text>
</comment>
<organism evidence="3 4">
    <name type="scientific">Pedobacter polaris</name>
    <dbReference type="NCBI Taxonomy" id="2571273"/>
    <lineage>
        <taxon>Bacteria</taxon>
        <taxon>Pseudomonadati</taxon>
        <taxon>Bacteroidota</taxon>
        <taxon>Sphingobacteriia</taxon>
        <taxon>Sphingobacteriales</taxon>
        <taxon>Sphingobacteriaceae</taxon>
        <taxon>Pedobacter</taxon>
    </lineage>
</organism>
<evidence type="ECO:0000313" key="4">
    <source>
        <dbReference type="Proteomes" id="UP000309488"/>
    </source>
</evidence>
<proteinExistence type="predicted"/>
<dbReference type="AlphaFoldDB" id="A0A4V5NZ34"/>
<dbReference type="EMBL" id="SWBR01000004">
    <property type="protein sequence ID" value="TKC06676.1"/>
    <property type="molecule type" value="Genomic_DNA"/>
</dbReference>
<feature type="transmembrane region" description="Helical" evidence="2">
    <location>
        <begin position="335"/>
        <end position="352"/>
    </location>
</feature>